<dbReference type="InterPro" id="IPR006668">
    <property type="entry name" value="Mg_transptr_MgtE_intracell_dom"/>
</dbReference>
<dbReference type="STRING" id="966.BTA35_0216910"/>
<proteinExistence type="predicted"/>
<evidence type="ECO:0000313" key="2">
    <source>
        <dbReference type="EMBL" id="OOV85768.1"/>
    </source>
</evidence>
<feature type="non-terminal residue" evidence="2">
    <location>
        <position position="145"/>
    </location>
</feature>
<dbReference type="Pfam" id="PF03448">
    <property type="entry name" value="MgtE_N"/>
    <property type="match status" value="1"/>
</dbReference>
<dbReference type="GO" id="GO:0016020">
    <property type="term" value="C:membrane"/>
    <property type="evidence" value="ECO:0007669"/>
    <property type="project" value="InterPro"/>
</dbReference>
<dbReference type="InterPro" id="IPR006669">
    <property type="entry name" value="MgtE_transporter"/>
</dbReference>
<gene>
    <name evidence="2" type="ORF">BTA35_0216910</name>
</gene>
<keyword evidence="3" id="KW-1185">Reference proteome</keyword>
<dbReference type="InterPro" id="IPR046342">
    <property type="entry name" value="CBS_dom_sf"/>
</dbReference>
<sequence>INRGLPAQDVAHLLESSPPKERDLLWSMIEAEFRGDVLQYLTDDIQAIYLNRMNPEELLAATEGLDTDDIADLLQQLPDTIIKEVLVSMDTQDRHRVEAVLSYPEDTAGGLMNTDTITIRPDITLDVVIRYLRRHQSIPDSTDSL</sequence>
<dbReference type="GO" id="GO:0015095">
    <property type="term" value="F:magnesium ion transmembrane transporter activity"/>
    <property type="evidence" value="ECO:0007669"/>
    <property type="project" value="InterPro"/>
</dbReference>
<dbReference type="SUPFAM" id="SSF158791">
    <property type="entry name" value="MgtE N-terminal domain-like"/>
    <property type="match status" value="1"/>
</dbReference>
<dbReference type="Gene3D" id="1.25.60.10">
    <property type="entry name" value="MgtE N-terminal domain-like"/>
    <property type="match status" value="1"/>
</dbReference>
<dbReference type="SMART" id="SM00924">
    <property type="entry name" value="MgtE_N"/>
    <property type="match status" value="1"/>
</dbReference>
<feature type="non-terminal residue" evidence="2">
    <location>
        <position position="1"/>
    </location>
</feature>
<dbReference type="PANTHER" id="PTHR43773">
    <property type="entry name" value="MAGNESIUM TRANSPORTER MGTE"/>
    <property type="match status" value="1"/>
</dbReference>
<dbReference type="InterPro" id="IPR038076">
    <property type="entry name" value="MgtE_N_sf"/>
</dbReference>
<protein>
    <submittedName>
        <fullName evidence="2">Magnesium transporter</fullName>
    </submittedName>
</protein>
<feature type="domain" description="Magnesium transporter MgtE intracellular" evidence="1">
    <location>
        <begin position="5"/>
        <end position="108"/>
    </location>
</feature>
<dbReference type="Proteomes" id="UP000190064">
    <property type="component" value="Unassembled WGS sequence"/>
</dbReference>
<organism evidence="2 3">
    <name type="scientific">Oceanospirillum linum</name>
    <dbReference type="NCBI Taxonomy" id="966"/>
    <lineage>
        <taxon>Bacteria</taxon>
        <taxon>Pseudomonadati</taxon>
        <taxon>Pseudomonadota</taxon>
        <taxon>Gammaproteobacteria</taxon>
        <taxon>Oceanospirillales</taxon>
        <taxon>Oceanospirillaceae</taxon>
        <taxon>Oceanospirillum</taxon>
    </lineage>
</organism>
<dbReference type="PANTHER" id="PTHR43773:SF1">
    <property type="entry name" value="MAGNESIUM TRANSPORTER MGTE"/>
    <property type="match status" value="1"/>
</dbReference>
<evidence type="ECO:0000259" key="1">
    <source>
        <dbReference type="SMART" id="SM00924"/>
    </source>
</evidence>
<accession>A0A1T1H7D7</accession>
<dbReference type="EMBL" id="MTSD02000112">
    <property type="protein sequence ID" value="OOV85768.1"/>
    <property type="molecule type" value="Genomic_DNA"/>
</dbReference>
<name>A0A1T1H7D7_OCELI</name>
<dbReference type="Gene3D" id="3.10.580.10">
    <property type="entry name" value="CBS-domain"/>
    <property type="match status" value="1"/>
</dbReference>
<dbReference type="AlphaFoldDB" id="A0A1T1H7D7"/>
<evidence type="ECO:0000313" key="3">
    <source>
        <dbReference type="Proteomes" id="UP000190064"/>
    </source>
</evidence>
<reference evidence="2" key="1">
    <citation type="submission" date="2017-02" db="EMBL/GenBank/DDBJ databases">
        <title>Draft Genome Sequence of the Salt Water Bacterium Oceanospirillum linum ATCC 11336.</title>
        <authorList>
            <person name="Trachtenberg A.M."/>
            <person name="Carney J.G."/>
            <person name="Linnane J.D."/>
            <person name="Rheaume B.A."/>
            <person name="Pitts N.L."/>
            <person name="Mykles D.L."/>
            <person name="Maclea K.S."/>
        </authorList>
    </citation>
    <scope>NUCLEOTIDE SEQUENCE [LARGE SCALE GENOMIC DNA]</scope>
    <source>
        <strain evidence="2">ATCC 11336</strain>
    </source>
</reference>
<comment type="caution">
    <text evidence="2">The sequence shown here is derived from an EMBL/GenBank/DDBJ whole genome shotgun (WGS) entry which is preliminary data.</text>
</comment>